<dbReference type="Gene3D" id="2.40.50.230">
    <property type="entry name" value="Gp5 N-terminal domain"/>
    <property type="match status" value="1"/>
</dbReference>
<protein>
    <submittedName>
        <fullName evidence="4">Type VI secretion system tip protein VgrG</fullName>
    </submittedName>
</protein>
<dbReference type="RefSeq" id="WP_243478469.1">
    <property type="nucleotide sequence ID" value="NZ_CP063982.1"/>
</dbReference>
<dbReference type="NCBIfam" id="TIGR03361">
    <property type="entry name" value="VI_Rhs_Vgr"/>
    <property type="match status" value="1"/>
</dbReference>
<comment type="similarity">
    <text evidence="1">Belongs to the VgrG protein family.</text>
</comment>
<dbReference type="Pfam" id="PF05954">
    <property type="entry name" value="Phage_GPD"/>
    <property type="match status" value="1"/>
</dbReference>
<evidence type="ECO:0000259" key="3">
    <source>
        <dbReference type="Pfam" id="PF04717"/>
    </source>
</evidence>
<gene>
    <name evidence="4" type="primary">tssI</name>
    <name evidence="4" type="ORF">DHf2319_11620</name>
</gene>
<dbReference type="Gene3D" id="4.10.220.110">
    <property type="match status" value="1"/>
</dbReference>
<dbReference type="Gene3D" id="2.30.110.50">
    <property type="match status" value="1"/>
</dbReference>
<dbReference type="NCBIfam" id="TIGR01646">
    <property type="entry name" value="vgr_GE"/>
    <property type="match status" value="1"/>
</dbReference>
<evidence type="ECO:0000256" key="2">
    <source>
        <dbReference type="SAM" id="MobiDB-lite"/>
    </source>
</evidence>
<feature type="domain" description="Gp5/Type VI secretion system Vgr protein OB-fold" evidence="3">
    <location>
        <begin position="421"/>
        <end position="483"/>
    </location>
</feature>
<dbReference type="InterPro" id="IPR037026">
    <property type="entry name" value="Vgr_OB-fold_dom_sf"/>
</dbReference>
<dbReference type="Pfam" id="PF04717">
    <property type="entry name" value="Phage_base_V"/>
    <property type="match status" value="1"/>
</dbReference>
<evidence type="ECO:0000313" key="5">
    <source>
        <dbReference type="Proteomes" id="UP000831607"/>
    </source>
</evidence>
<feature type="region of interest" description="Disordered" evidence="2">
    <location>
        <begin position="543"/>
        <end position="563"/>
    </location>
</feature>
<dbReference type="EMBL" id="CP063982">
    <property type="protein sequence ID" value="UOD50072.1"/>
    <property type="molecule type" value="Genomic_DNA"/>
</dbReference>
<dbReference type="SUPFAM" id="SSF69255">
    <property type="entry name" value="gp5 N-terminal domain-like"/>
    <property type="match status" value="1"/>
</dbReference>
<evidence type="ECO:0000256" key="1">
    <source>
        <dbReference type="ARBA" id="ARBA00005558"/>
    </source>
</evidence>
<reference evidence="4 5" key="1">
    <citation type="submission" date="2020-11" db="EMBL/GenBank/DDBJ databases">
        <title>Algicoccus daihaiensis sp.nov., isolated from Daihai Lake in Inner Mongolia.</title>
        <authorList>
            <person name="Kai J."/>
        </authorList>
    </citation>
    <scope>NUCLEOTIDE SEQUENCE [LARGE SCALE GENOMIC DNA]</scope>
    <source>
        <strain evidence="5">f23</strain>
    </source>
</reference>
<keyword evidence="5" id="KW-1185">Reference proteome</keyword>
<proteinExistence type="inferred from homology"/>
<dbReference type="InterPro" id="IPR017847">
    <property type="entry name" value="T6SS_RhsGE_Vgr_subset"/>
</dbReference>
<dbReference type="SUPFAM" id="SSF69279">
    <property type="entry name" value="Phage tail proteins"/>
    <property type="match status" value="2"/>
</dbReference>
<accession>A0ABY4AIE4</accession>
<dbReference type="InterPro" id="IPR006531">
    <property type="entry name" value="Gp5/Vgr_OB"/>
</dbReference>
<evidence type="ECO:0000313" key="4">
    <source>
        <dbReference type="EMBL" id="UOD50072.1"/>
    </source>
</evidence>
<dbReference type="Gene3D" id="3.55.50.10">
    <property type="entry name" value="Baseplate protein-like domains"/>
    <property type="match status" value="1"/>
</dbReference>
<sequence>MLDIFLGRNAESRFAFKSQAPGAPQFDVVRFEGREAISSLFRFDITLVASTADVDLVDLTSHVATFAMRTATGSQYTPYHGVVSEAEQLGQVDDYYFYRVVLVPKLWGLTLTRINEIYLQEQSIPDLIADLLRDSEFSNADFKIAIRNPFDYRKRSFVCQYQETHFDFMSRWLEKEGLYYYFDHEPDPGLLALVGLGGSDSAQVVITDYKEAHSDKTLSLKYVPPENVQTARLDQSVTSFVWKRQQVTKKVIVQDYNYRKAAMADDLKADESVSGGRAGEVMYFGDNLRAKSEASRLAKVRAEQLACEVETFHGEAPAVGMRSGYFIELSSHYRKDCNGRFLVTEIVHRGSQVGVVLSGQTTQYAAGETGTTYQAKFRAIRANQQFRAKPVTPRPTVAGFLSGIVDSEGSGSSAELNEYGQYKVQMLYDLSDKRANKGSTWLRMASPYAGDGHGMHFPLLKGTEVVIGFAGGDPDQPVILGAVTNSENKNVVVDDNAQNNGIKSTSGNMIVMNDSTLGRGITLYSPSGSAYFTLGAFPSAANASSPKMPNLPDPGSITDAIGV</sequence>
<organism evidence="4 5">
    <name type="scientific">Orrella daihaiensis</name>
    <dbReference type="NCBI Taxonomy" id="2782176"/>
    <lineage>
        <taxon>Bacteria</taxon>
        <taxon>Pseudomonadati</taxon>
        <taxon>Pseudomonadota</taxon>
        <taxon>Betaproteobacteria</taxon>
        <taxon>Burkholderiales</taxon>
        <taxon>Alcaligenaceae</taxon>
        <taxon>Orrella</taxon>
    </lineage>
</organism>
<name>A0ABY4AIE4_9BURK</name>
<dbReference type="InterPro" id="IPR006533">
    <property type="entry name" value="T6SS_Vgr_RhsGE"/>
</dbReference>
<dbReference type="Proteomes" id="UP000831607">
    <property type="component" value="Chromosome"/>
</dbReference>